<sequence>MKAVILDAASLGPDVDLGPLRDRVSELVVHQQSTSHQARERLADAEVAIVNKVVLDAETLDALPRLQAICVLATGTNNIDMAAARRLGIAVKNVTGYGTASVAQHTLLLLLALANRLPRYQRDVAQGRWGESPFFCLMDHRTLQLEGKHLAVVGQGELGGRVARLAEAFGMRVTFTARPGNEAHDSRPALADLAGEVDAISLHCPLNEATHHLVGEALLARLRPDTLLVNCARGGIIDEAAALAALREGRLGGLAVDVLPEEPPREGHALIDALGEPLNLIVTPHNAWITPEARQTIVAMTADNLGELQTARGDAADGR</sequence>
<dbReference type="PANTHER" id="PTHR43761:SF1">
    <property type="entry name" value="D-ISOMER SPECIFIC 2-HYDROXYACID DEHYDROGENASE CATALYTIC DOMAIN-CONTAINING PROTEIN-RELATED"/>
    <property type="match status" value="1"/>
</dbReference>
<feature type="domain" description="D-isomer specific 2-hydroxyacid dehydrogenase catalytic" evidence="5">
    <location>
        <begin position="13"/>
        <end position="306"/>
    </location>
</feature>
<dbReference type="InterPro" id="IPR036291">
    <property type="entry name" value="NAD(P)-bd_dom_sf"/>
</dbReference>
<comment type="similarity">
    <text evidence="1 4">Belongs to the D-isomer specific 2-hydroxyacid dehydrogenase family.</text>
</comment>
<dbReference type="InterPro" id="IPR006140">
    <property type="entry name" value="D-isomer_DH_NAD-bd"/>
</dbReference>
<accession>A0A1H0GFV9</accession>
<dbReference type="GO" id="GO:0016616">
    <property type="term" value="F:oxidoreductase activity, acting on the CH-OH group of donors, NAD or NADP as acceptor"/>
    <property type="evidence" value="ECO:0007669"/>
    <property type="project" value="InterPro"/>
</dbReference>
<dbReference type="PROSITE" id="PS00671">
    <property type="entry name" value="D_2_HYDROXYACID_DH_3"/>
    <property type="match status" value="1"/>
</dbReference>
<dbReference type="InterPro" id="IPR006139">
    <property type="entry name" value="D-isomer_2_OHA_DH_cat_dom"/>
</dbReference>
<dbReference type="AlphaFoldDB" id="A0A1H0GFV9"/>
<evidence type="ECO:0000256" key="4">
    <source>
        <dbReference type="RuleBase" id="RU003719"/>
    </source>
</evidence>
<keyword evidence="2 4" id="KW-0560">Oxidoreductase</keyword>
<name>A0A1H0GFV9_9GAMM</name>
<evidence type="ECO:0000259" key="6">
    <source>
        <dbReference type="Pfam" id="PF02826"/>
    </source>
</evidence>
<evidence type="ECO:0000313" key="7">
    <source>
        <dbReference type="EMBL" id="SDO05796.1"/>
    </source>
</evidence>
<keyword evidence="3" id="KW-0520">NAD</keyword>
<dbReference type="SUPFAM" id="SSF51735">
    <property type="entry name" value="NAD(P)-binding Rossmann-fold domains"/>
    <property type="match status" value="1"/>
</dbReference>
<evidence type="ECO:0000256" key="1">
    <source>
        <dbReference type="ARBA" id="ARBA00005854"/>
    </source>
</evidence>
<organism evidence="7 8">
    <name type="scientific">Halomonas shengliensis</name>
    <dbReference type="NCBI Taxonomy" id="419597"/>
    <lineage>
        <taxon>Bacteria</taxon>
        <taxon>Pseudomonadati</taxon>
        <taxon>Pseudomonadota</taxon>
        <taxon>Gammaproteobacteria</taxon>
        <taxon>Oceanospirillales</taxon>
        <taxon>Halomonadaceae</taxon>
        <taxon>Halomonas</taxon>
    </lineage>
</organism>
<proteinExistence type="inferred from homology"/>
<dbReference type="Gene3D" id="3.40.50.720">
    <property type="entry name" value="NAD(P)-binding Rossmann-like Domain"/>
    <property type="match status" value="2"/>
</dbReference>
<gene>
    <name evidence="7" type="ORF">SAMN04487957_103186</name>
</gene>
<dbReference type="RefSeq" id="WP_089677484.1">
    <property type="nucleotide sequence ID" value="NZ_FNIV01000003.1"/>
</dbReference>
<dbReference type="PANTHER" id="PTHR43761">
    <property type="entry name" value="D-ISOMER SPECIFIC 2-HYDROXYACID DEHYDROGENASE FAMILY PROTEIN (AFU_ORTHOLOGUE AFUA_1G13630)"/>
    <property type="match status" value="1"/>
</dbReference>
<dbReference type="Pfam" id="PF00389">
    <property type="entry name" value="2-Hacid_dh"/>
    <property type="match status" value="1"/>
</dbReference>
<evidence type="ECO:0000256" key="3">
    <source>
        <dbReference type="ARBA" id="ARBA00023027"/>
    </source>
</evidence>
<dbReference type="SUPFAM" id="SSF52283">
    <property type="entry name" value="Formate/glycerate dehydrogenase catalytic domain-like"/>
    <property type="match status" value="1"/>
</dbReference>
<dbReference type="Proteomes" id="UP000199075">
    <property type="component" value="Unassembled WGS sequence"/>
</dbReference>
<evidence type="ECO:0000256" key="2">
    <source>
        <dbReference type="ARBA" id="ARBA00023002"/>
    </source>
</evidence>
<dbReference type="Pfam" id="PF02826">
    <property type="entry name" value="2-Hacid_dh_C"/>
    <property type="match status" value="1"/>
</dbReference>
<dbReference type="OrthoDB" id="9805416at2"/>
<dbReference type="GO" id="GO:0051287">
    <property type="term" value="F:NAD binding"/>
    <property type="evidence" value="ECO:0007669"/>
    <property type="project" value="InterPro"/>
</dbReference>
<evidence type="ECO:0000259" key="5">
    <source>
        <dbReference type="Pfam" id="PF00389"/>
    </source>
</evidence>
<dbReference type="EMBL" id="FNIV01000003">
    <property type="protein sequence ID" value="SDO05796.1"/>
    <property type="molecule type" value="Genomic_DNA"/>
</dbReference>
<evidence type="ECO:0000313" key="8">
    <source>
        <dbReference type="Proteomes" id="UP000199075"/>
    </source>
</evidence>
<keyword evidence="8" id="KW-1185">Reference proteome</keyword>
<protein>
    <submittedName>
        <fullName evidence="7">Glycerate dehydrogenase</fullName>
    </submittedName>
</protein>
<feature type="domain" description="D-isomer specific 2-hydroxyacid dehydrogenase NAD-binding" evidence="6">
    <location>
        <begin position="108"/>
        <end position="287"/>
    </location>
</feature>
<reference evidence="8" key="1">
    <citation type="submission" date="2016-10" db="EMBL/GenBank/DDBJ databases">
        <authorList>
            <person name="Varghese N."/>
            <person name="Submissions S."/>
        </authorList>
    </citation>
    <scope>NUCLEOTIDE SEQUENCE [LARGE SCALE GENOMIC DNA]</scope>
    <source>
        <strain evidence="8">CGMCC 1.6444</strain>
    </source>
</reference>
<dbReference type="STRING" id="419597.SAMN04487957_103186"/>
<dbReference type="InterPro" id="IPR029753">
    <property type="entry name" value="D-isomer_DH_CS"/>
</dbReference>
<dbReference type="InterPro" id="IPR050418">
    <property type="entry name" value="D-iso_2-hydroxyacid_DH_PdxB"/>
</dbReference>